<name>A0A840S3U5_9BURK</name>
<dbReference type="RefSeq" id="WP_138857710.1">
    <property type="nucleotide sequence ID" value="NZ_CP040709.1"/>
</dbReference>
<evidence type="ECO:0000313" key="3">
    <source>
        <dbReference type="Proteomes" id="UP000554837"/>
    </source>
</evidence>
<feature type="transmembrane region" description="Helical" evidence="1">
    <location>
        <begin position="60"/>
        <end position="80"/>
    </location>
</feature>
<reference evidence="2 3" key="1">
    <citation type="submission" date="2020-08" db="EMBL/GenBank/DDBJ databases">
        <title>Genomic Encyclopedia of Type Strains, Phase IV (KMG-IV): sequencing the most valuable type-strain genomes for metagenomic binning, comparative biology and taxonomic classification.</title>
        <authorList>
            <person name="Goeker M."/>
        </authorList>
    </citation>
    <scope>NUCLEOTIDE SEQUENCE [LARGE SCALE GENOMIC DNA]</scope>
    <source>
        <strain evidence="2 3">DSM 23958</strain>
    </source>
</reference>
<dbReference type="AlphaFoldDB" id="A0A840S3U5"/>
<keyword evidence="1" id="KW-0472">Membrane</keyword>
<keyword evidence="1" id="KW-0812">Transmembrane</keyword>
<dbReference type="EMBL" id="JACHHO010000001">
    <property type="protein sequence ID" value="MBB5203220.1"/>
    <property type="molecule type" value="Genomic_DNA"/>
</dbReference>
<accession>A0A840S3U5</accession>
<feature type="transmembrane region" description="Helical" evidence="1">
    <location>
        <begin position="31"/>
        <end position="48"/>
    </location>
</feature>
<comment type="caution">
    <text evidence="2">The sequence shown here is derived from an EMBL/GenBank/DDBJ whole genome shotgun (WGS) entry which is preliminary data.</text>
</comment>
<sequence length="116" mass="13060">MSWLLTKYAITAALVVLIGEAVRRSDRLGGLIGALPWVTVLALIWMHVEGQPSEKLARHAQYTLWYVLPTLPMFVVFPWLLPRWGFWPTLAASSAVGLVGFVAFAALVRRWGIELW</sequence>
<protein>
    <recommendedName>
        <fullName evidence="4">DUF3147 family protein</fullName>
    </recommendedName>
</protein>
<dbReference type="NCBIfam" id="NF006751">
    <property type="entry name" value="PRK09272.1-4"/>
    <property type="match status" value="1"/>
</dbReference>
<feature type="transmembrane region" description="Helical" evidence="1">
    <location>
        <begin position="86"/>
        <end position="108"/>
    </location>
</feature>
<evidence type="ECO:0008006" key="4">
    <source>
        <dbReference type="Google" id="ProtNLM"/>
    </source>
</evidence>
<keyword evidence="3" id="KW-1185">Reference proteome</keyword>
<gene>
    <name evidence="2" type="ORF">HNQ51_000513</name>
</gene>
<proteinExistence type="predicted"/>
<evidence type="ECO:0000313" key="2">
    <source>
        <dbReference type="EMBL" id="MBB5203220.1"/>
    </source>
</evidence>
<dbReference type="OrthoDB" id="47473at2"/>
<dbReference type="Proteomes" id="UP000554837">
    <property type="component" value="Unassembled WGS sequence"/>
</dbReference>
<evidence type="ECO:0000256" key="1">
    <source>
        <dbReference type="SAM" id="Phobius"/>
    </source>
</evidence>
<organism evidence="2 3">
    <name type="scientific">Inhella inkyongensis</name>
    <dbReference type="NCBI Taxonomy" id="392593"/>
    <lineage>
        <taxon>Bacteria</taxon>
        <taxon>Pseudomonadati</taxon>
        <taxon>Pseudomonadota</taxon>
        <taxon>Betaproteobacteria</taxon>
        <taxon>Burkholderiales</taxon>
        <taxon>Sphaerotilaceae</taxon>
        <taxon>Inhella</taxon>
    </lineage>
</organism>
<keyword evidence="1" id="KW-1133">Transmembrane helix</keyword>